<keyword evidence="4" id="KW-1185">Reference proteome</keyword>
<evidence type="ECO:0000256" key="2">
    <source>
        <dbReference type="SAM" id="SignalP"/>
    </source>
</evidence>
<dbReference type="OrthoDB" id="3552888at2759"/>
<protein>
    <submittedName>
        <fullName evidence="3">Uncharacterized protein</fullName>
    </submittedName>
</protein>
<dbReference type="GeneID" id="72071644"/>
<dbReference type="PANTHER" id="PTHR35605">
    <property type="entry name" value="ECP2 EFFECTOR PROTEIN DOMAIN-CONTAINING PROTEIN-RELATED"/>
    <property type="match status" value="1"/>
</dbReference>
<proteinExistence type="predicted"/>
<feature type="chain" id="PRO_5040422780" evidence="2">
    <location>
        <begin position="18"/>
        <end position="236"/>
    </location>
</feature>
<organism evidence="3 4">
    <name type="scientific">Purpureocillium takamizusanense</name>
    <dbReference type="NCBI Taxonomy" id="2060973"/>
    <lineage>
        <taxon>Eukaryota</taxon>
        <taxon>Fungi</taxon>
        <taxon>Dikarya</taxon>
        <taxon>Ascomycota</taxon>
        <taxon>Pezizomycotina</taxon>
        <taxon>Sordariomycetes</taxon>
        <taxon>Hypocreomycetidae</taxon>
        <taxon>Hypocreales</taxon>
        <taxon>Ophiocordycipitaceae</taxon>
        <taxon>Purpureocillium</taxon>
    </lineage>
</organism>
<dbReference type="AlphaFoldDB" id="A0A9Q8QR62"/>
<feature type="region of interest" description="Disordered" evidence="1">
    <location>
        <begin position="85"/>
        <end position="104"/>
    </location>
</feature>
<dbReference type="PANTHER" id="PTHR35605:SF1">
    <property type="entry name" value="ECP2 EFFECTOR PROTEIN DOMAIN-CONTAINING PROTEIN-RELATED"/>
    <property type="match status" value="1"/>
</dbReference>
<keyword evidence="2" id="KW-0732">Signal</keyword>
<dbReference type="RefSeq" id="XP_047847388.1">
    <property type="nucleotide sequence ID" value="XM_047991376.1"/>
</dbReference>
<feature type="compositionally biased region" description="Acidic residues" evidence="1">
    <location>
        <begin position="85"/>
        <end position="97"/>
    </location>
</feature>
<sequence>MQVKLAVVWHLAAAAMAAPRDIVSRGGGSSPDLPAAASAWDNFTVVPVTWDVKATPRGETLRLEGTAQEVYRRLVEMNPAYDDDFAGSEYDSGDGDGDGAGRRHLERRTDFSTSNFICSDKKEPYGPFGRASSTSYWEALGYLAGLKGAPTLSAGPRVCGRVSCSYNGAVYVCNDTPAPKTLKEWGSVRDGLVAIHGKCSMMYPAWMMGGAGLSPDELERHLSKRELLRATSILRM</sequence>
<gene>
    <name evidence="3" type="ORF">JDV02_009699</name>
</gene>
<evidence type="ECO:0000256" key="1">
    <source>
        <dbReference type="SAM" id="MobiDB-lite"/>
    </source>
</evidence>
<dbReference type="KEGG" id="ptkz:JDV02_009699"/>
<dbReference type="Proteomes" id="UP000829364">
    <property type="component" value="Chromosome 10"/>
</dbReference>
<dbReference type="EMBL" id="CP086363">
    <property type="protein sequence ID" value="UNI23907.1"/>
    <property type="molecule type" value="Genomic_DNA"/>
</dbReference>
<name>A0A9Q8QR62_9HYPO</name>
<feature type="signal peptide" evidence="2">
    <location>
        <begin position="1"/>
        <end position="17"/>
    </location>
</feature>
<reference evidence="3" key="1">
    <citation type="submission" date="2021-11" db="EMBL/GenBank/DDBJ databases">
        <title>Purpureocillium_takamizusanense_genome.</title>
        <authorList>
            <person name="Nguyen N.-H."/>
        </authorList>
    </citation>
    <scope>NUCLEOTIDE SEQUENCE</scope>
    <source>
        <strain evidence="3">PT3</strain>
    </source>
</reference>
<evidence type="ECO:0000313" key="3">
    <source>
        <dbReference type="EMBL" id="UNI23907.1"/>
    </source>
</evidence>
<accession>A0A9Q8QR62</accession>
<evidence type="ECO:0000313" key="4">
    <source>
        <dbReference type="Proteomes" id="UP000829364"/>
    </source>
</evidence>